<feature type="coiled-coil region" evidence="1">
    <location>
        <begin position="4"/>
        <end position="66"/>
    </location>
</feature>
<evidence type="ECO:0008006" key="4">
    <source>
        <dbReference type="Google" id="ProtNLM"/>
    </source>
</evidence>
<sequence length="74" mass="8620">MRLKTEIESELTRARKHLEDLEKEFSSNDDRGLDRFMFLGSIKQLLEGANKRVLDLEEELEQFTQSGSVQNMTS</sequence>
<proteinExistence type="predicted"/>
<dbReference type="Proteomes" id="UP001320170">
    <property type="component" value="Unassembled WGS sequence"/>
</dbReference>
<evidence type="ECO:0000313" key="2">
    <source>
        <dbReference type="EMBL" id="MCE3530967.1"/>
    </source>
</evidence>
<comment type="caution">
    <text evidence="2">The sequence shown here is derived from an EMBL/GenBank/DDBJ whole genome shotgun (WGS) entry which is preliminary data.</text>
</comment>
<organism evidence="2 3">
    <name type="scientific">Legionella resiliens</name>
    <dbReference type="NCBI Taxonomy" id="2905958"/>
    <lineage>
        <taxon>Bacteria</taxon>
        <taxon>Pseudomonadati</taxon>
        <taxon>Pseudomonadota</taxon>
        <taxon>Gammaproteobacteria</taxon>
        <taxon>Legionellales</taxon>
        <taxon>Legionellaceae</taxon>
        <taxon>Legionella</taxon>
    </lineage>
</organism>
<dbReference type="EMBL" id="JAJTND010000001">
    <property type="protein sequence ID" value="MCE3530967.1"/>
    <property type="molecule type" value="Genomic_DNA"/>
</dbReference>
<reference evidence="2 3" key="1">
    <citation type="journal article" date="2024" name="Pathogens">
        <title>Characterization of a Novel Species of Legionella Isolated from a Healthcare Facility: Legionella resiliens sp. nov.</title>
        <authorList>
            <person name="Cristino S."/>
            <person name="Pascale M.R."/>
            <person name="Marino F."/>
            <person name="Derelitto C."/>
            <person name="Salaris S."/>
            <person name="Orsini M."/>
            <person name="Squarzoni S."/>
            <person name="Grottola A."/>
            <person name="Girolamini L."/>
        </authorList>
    </citation>
    <scope>NUCLEOTIDE SEQUENCE [LARGE SCALE GENOMIC DNA]</scope>
    <source>
        <strain evidence="2 3">8cVS16</strain>
    </source>
</reference>
<evidence type="ECO:0000256" key="1">
    <source>
        <dbReference type="SAM" id="Coils"/>
    </source>
</evidence>
<gene>
    <name evidence="2" type="ORF">LXO92_01075</name>
</gene>
<dbReference type="RefSeq" id="WP_182350909.1">
    <property type="nucleotide sequence ID" value="NZ_JAJSPM010000001.1"/>
</dbReference>
<accession>A0ABS8X0Z4</accession>
<keyword evidence="1" id="KW-0175">Coiled coil</keyword>
<name>A0ABS8X0Z4_9GAMM</name>
<protein>
    <recommendedName>
        <fullName evidence="4">Coiled-coil protein</fullName>
    </recommendedName>
</protein>
<evidence type="ECO:0000313" key="3">
    <source>
        <dbReference type="Proteomes" id="UP001320170"/>
    </source>
</evidence>
<keyword evidence="3" id="KW-1185">Reference proteome</keyword>